<comment type="similarity">
    <text evidence="1">Belongs to the VPS13 family.</text>
</comment>
<dbReference type="PANTHER" id="PTHR16166">
    <property type="entry name" value="VACUOLAR PROTEIN SORTING-ASSOCIATED PROTEIN VPS13"/>
    <property type="match status" value="1"/>
</dbReference>
<organism evidence="2 3">
    <name type="scientific">Phialocephala subalpina</name>
    <dbReference type="NCBI Taxonomy" id="576137"/>
    <lineage>
        <taxon>Eukaryota</taxon>
        <taxon>Fungi</taxon>
        <taxon>Dikarya</taxon>
        <taxon>Ascomycota</taxon>
        <taxon>Pezizomycotina</taxon>
        <taxon>Leotiomycetes</taxon>
        <taxon>Helotiales</taxon>
        <taxon>Mollisiaceae</taxon>
        <taxon>Phialocephala</taxon>
        <taxon>Phialocephala fortinii species complex</taxon>
    </lineage>
</organism>
<dbReference type="GO" id="GO:0006623">
    <property type="term" value="P:protein targeting to vacuole"/>
    <property type="evidence" value="ECO:0007669"/>
    <property type="project" value="TreeGrafter"/>
</dbReference>
<dbReference type="STRING" id="576137.A0A1L7XI55"/>
<dbReference type="AlphaFoldDB" id="A0A1L7XI55"/>
<protein>
    <recommendedName>
        <fullName evidence="4">Glycosyltransferase family 28 N-terminal domain-containing protein</fullName>
    </recommendedName>
</protein>
<name>A0A1L7XI55_9HELO</name>
<dbReference type="EMBL" id="FJOG01000027">
    <property type="protein sequence ID" value="CZR64711.1"/>
    <property type="molecule type" value="Genomic_DNA"/>
</dbReference>
<reference evidence="2 3" key="1">
    <citation type="submission" date="2016-03" db="EMBL/GenBank/DDBJ databases">
        <authorList>
            <person name="Ploux O."/>
        </authorList>
    </citation>
    <scope>NUCLEOTIDE SEQUENCE [LARGE SCALE GENOMIC DNA]</scope>
    <source>
        <strain evidence="2 3">UAMH 11012</strain>
    </source>
</reference>
<evidence type="ECO:0008006" key="4">
    <source>
        <dbReference type="Google" id="ProtNLM"/>
    </source>
</evidence>
<evidence type="ECO:0000256" key="1">
    <source>
        <dbReference type="ARBA" id="ARBA00006545"/>
    </source>
</evidence>
<dbReference type="Proteomes" id="UP000184330">
    <property type="component" value="Unassembled WGS sequence"/>
</dbReference>
<dbReference type="OrthoDB" id="428159at2759"/>
<dbReference type="GO" id="GO:0045053">
    <property type="term" value="P:protein retention in Golgi apparatus"/>
    <property type="evidence" value="ECO:0007669"/>
    <property type="project" value="TreeGrafter"/>
</dbReference>
<dbReference type="PANTHER" id="PTHR16166:SF93">
    <property type="entry name" value="INTERMEMBRANE LIPID TRANSFER PROTEIN VPS13"/>
    <property type="match status" value="1"/>
</dbReference>
<proteinExistence type="inferred from homology"/>
<accession>A0A1L7XI55</accession>
<evidence type="ECO:0000313" key="3">
    <source>
        <dbReference type="Proteomes" id="UP000184330"/>
    </source>
</evidence>
<gene>
    <name evidence="2" type="ORF">PAC_14610</name>
</gene>
<evidence type="ECO:0000313" key="2">
    <source>
        <dbReference type="EMBL" id="CZR64711.1"/>
    </source>
</evidence>
<sequence>MTNMRLRRQCPDSEPQLTRAISTSLENSDAGPPEYQEKIIPIPTIDEKQPISSTHEILLIPAETDWYRSISAQEPHPYSRSSKTIIHAPKDPISALLLATTETVTGVLGGTADLTGPNPAPEPKISKLKDILRILDTGIHIPRDYTLALAEGFREGPALYGDTVRPAPEITGFGSGLSAAGKGLGLGLYDGLTGFVLKPISGAKKEGVIGFGKGFGKGVGGLVLNPCAGACGVAGYMLEGVHVEARKLSIASKRMVRTRTRRQEVVLEDGERGFY</sequence>
<dbReference type="InterPro" id="IPR026847">
    <property type="entry name" value="VPS13"/>
</dbReference>
<keyword evidence="3" id="KW-1185">Reference proteome</keyword>